<evidence type="ECO:0000313" key="6">
    <source>
        <dbReference type="EMBL" id="AYA36678.1"/>
    </source>
</evidence>
<evidence type="ECO:0000256" key="1">
    <source>
        <dbReference type="ARBA" id="ARBA00006576"/>
    </source>
</evidence>
<protein>
    <submittedName>
        <fullName evidence="6">Nucleoside deaminase</fullName>
    </submittedName>
</protein>
<reference evidence="6 7" key="1">
    <citation type="submission" date="2018-09" db="EMBL/GenBank/DDBJ databases">
        <title>Hymenobacter medium sp. nov., isolated from R2A medium.</title>
        <authorList>
            <person name="Yingchao G."/>
        </authorList>
    </citation>
    <scope>NUCLEOTIDE SEQUENCE [LARGE SCALE GENOMIC DNA]</scope>
    <source>
        <strain evidence="7">sh-6</strain>
    </source>
</reference>
<dbReference type="PANTHER" id="PTHR11079:SF161">
    <property type="entry name" value="CMP_DCMP-TYPE DEAMINASE DOMAIN-CONTAINING PROTEIN"/>
    <property type="match status" value="1"/>
</dbReference>
<keyword evidence="3" id="KW-0378">Hydrolase</keyword>
<evidence type="ECO:0000259" key="5">
    <source>
        <dbReference type="PROSITE" id="PS51747"/>
    </source>
</evidence>
<dbReference type="CDD" id="cd01285">
    <property type="entry name" value="nucleoside_deaminase"/>
    <property type="match status" value="1"/>
</dbReference>
<dbReference type="Pfam" id="PF00383">
    <property type="entry name" value="dCMP_cyt_deam_1"/>
    <property type="match status" value="1"/>
</dbReference>
<comment type="similarity">
    <text evidence="1">Belongs to the cytidine and deoxycytidylate deaminase family.</text>
</comment>
<proteinExistence type="inferred from homology"/>
<dbReference type="EMBL" id="CP032317">
    <property type="protein sequence ID" value="AYA36678.1"/>
    <property type="molecule type" value="Genomic_DNA"/>
</dbReference>
<dbReference type="GO" id="GO:0006152">
    <property type="term" value="P:purine nucleoside catabolic process"/>
    <property type="evidence" value="ECO:0007669"/>
    <property type="project" value="TreeGrafter"/>
</dbReference>
<organism evidence="6 7">
    <name type="scientific">Hymenobacter oligotrophus</name>
    <dbReference type="NCBI Taxonomy" id="2319843"/>
    <lineage>
        <taxon>Bacteria</taxon>
        <taxon>Pseudomonadati</taxon>
        <taxon>Bacteroidota</taxon>
        <taxon>Cytophagia</taxon>
        <taxon>Cytophagales</taxon>
        <taxon>Hymenobacteraceae</taxon>
        <taxon>Hymenobacter</taxon>
    </lineage>
</organism>
<name>A0A3B7QUH4_9BACT</name>
<feature type="domain" description="CMP/dCMP-type deaminase" evidence="5">
    <location>
        <begin position="7"/>
        <end position="115"/>
    </location>
</feature>
<dbReference type="GO" id="GO:0047974">
    <property type="term" value="F:guanosine deaminase activity"/>
    <property type="evidence" value="ECO:0007669"/>
    <property type="project" value="TreeGrafter"/>
</dbReference>
<dbReference type="SUPFAM" id="SSF53927">
    <property type="entry name" value="Cytidine deaminase-like"/>
    <property type="match status" value="1"/>
</dbReference>
<gene>
    <name evidence="6" type="ORF">D3Y59_06175</name>
</gene>
<keyword evidence="4" id="KW-0862">Zinc</keyword>
<keyword evidence="2" id="KW-0479">Metal-binding</keyword>
<dbReference type="AlphaFoldDB" id="A0A3B7QUH4"/>
<dbReference type="PROSITE" id="PS00903">
    <property type="entry name" value="CYT_DCMP_DEAMINASES_1"/>
    <property type="match status" value="1"/>
</dbReference>
<dbReference type="PROSITE" id="PS51747">
    <property type="entry name" value="CYT_DCMP_DEAMINASES_2"/>
    <property type="match status" value="1"/>
</dbReference>
<dbReference type="RefSeq" id="WP_119444256.1">
    <property type="nucleotide sequence ID" value="NZ_CP032317.1"/>
</dbReference>
<evidence type="ECO:0000256" key="3">
    <source>
        <dbReference type="ARBA" id="ARBA00022801"/>
    </source>
</evidence>
<evidence type="ECO:0000313" key="7">
    <source>
        <dbReference type="Proteomes" id="UP000262802"/>
    </source>
</evidence>
<dbReference type="InterPro" id="IPR002125">
    <property type="entry name" value="CMP_dCMP_dom"/>
</dbReference>
<dbReference type="FunFam" id="3.40.140.10:FF:000011">
    <property type="entry name" value="tRNA-specific adenosine deaminase"/>
    <property type="match status" value="1"/>
</dbReference>
<dbReference type="Gene3D" id="3.40.140.10">
    <property type="entry name" value="Cytidine Deaminase, domain 2"/>
    <property type="match status" value="1"/>
</dbReference>
<keyword evidence="7" id="KW-1185">Reference proteome</keyword>
<dbReference type="KEGG" id="hyh:D3Y59_06175"/>
<dbReference type="PANTHER" id="PTHR11079">
    <property type="entry name" value="CYTOSINE DEAMINASE FAMILY MEMBER"/>
    <property type="match status" value="1"/>
</dbReference>
<dbReference type="InterPro" id="IPR016193">
    <property type="entry name" value="Cytidine_deaminase-like"/>
</dbReference>
<evidence type="ECO:0000256" key="2">
    <source>
        <dbReference type="ARBA" id="ARBA00022723"/>
    </source>
</evidence>
<accession>A0A3B7QUH4</accession>
<dbReference type="Proteomes" id="UP000262802">
    <property type="component" value="Chromosome"/>
</dbReference>
<sequence>MDTPNPEFMREAIRLSIEKMQAGHGGPFGAVIVKDGRIIARGFNQVTSTNDPTCHAEVDAIRKACKELGTFQLDGCDLYTSCEPCPMCLGAIYWARPRRVFYGNTKQDAAAIGFDDQFIYDEIEKPLSDRQIPMEQMLPNEAIAGFQAWEKHESRTDY</sequence>
<dbReference type="OrthoDB" id="9802676at2"/>
<dbReference type="GO" id="GO:0008270">
    <property type="term" value="F:zinc ion binding"/>
    <property type="evidence" value="ECO:0007669"/>
    <property type="project" value="InterPro"/>
</dbReference>
<dbReference type="InterPro" id="IPR016192">
    <property type="entry name" value="APOBEC/CMP_deaminase_Zn-bd"/>
</dbReference>
<evidence type="ECO:0000256" key="4">
    <source>
        <dbReference type="ARBA" id="ARBA00022833"/>
    </source>
</evidence>